<dbReference type="InterPro" id="IPR050834">
    <property type="entry name" value="Glycosyltransf_2"/>
</dbReference>
<evidence type="ECO:0000313" key="3">
    <source>
        <dbReference type="Proteomes" id="UP000307657"/>
    </source>
</evidence>
<dbReference type="PANTHER" id="PTHR43685:SF2">
    <property type="entry name" value="GLYCOSYLTRANSFERASE 2-LIKE DOMAIN-CONTAINING PROTEIN"/>
    <property type="match status" value="1"/>
</dbReference>
<name>A0A4U0EN95_9FLAO</name>
<reference evidence="2 3" key="1">
    <citation type="submission" date="2019-04" db="EMBL/GenBank/DDBJ databases">
        <title>Lacinutrix sp. nov., isolated from marine water.</title>
        <authorList>
            <person name="Kim W."/>
        </authorList>
    </citation>
    <scope>NUCLEOTIDE SEQUENCE [LARGE SCALE GENOMIC DNA]</scope>
    <source>
        <strain evidence="2 3">CAU 1491</strain>
    </source>
</reference>
<dbReference type="InterPro" id="IPR029044">
    <property type="entry name" value="Nucleotide-diphossugar_trans"/>
</dbReference>
<dbReference type="InterPro" id="IPR001173">
    <property type="entry name" value="Glyco_trans_2-like"/>
</dbReference>
<organism evidence="2 3">
    <name type="scientific">Pontimicrobium aquaticum</name>
    <dbReference type="NCBI Taxonomy" id="2565367"/>
    <lineage>
        <taxon>Bacteria</taxon>
        <taxon>Pseudomonadati</taxon>
        <taxon>Bacteroidota</taxon>
        <taxon>Flavobacteriia</taxon>
        <taxon>Flavobacteriales</taxon>
        <taxon>Flavobacteriaceae</taxon>
        <taxon>Pontimicrobium</taxon>
    </lineage>
</organism>
<gene>
    <name evidence="2" type="ORF">E5167_13815</name>
</gene>
<sequence>MTFSLIICTYMRTQPLLNLLNSVNEQTLYPNEIIIVDGSANNDTKQQFNANPYKNLKYFKVEDNQRGLTKQRNFGIQKVSNASEIICFLDDDAVLENDYFEQLLKVYKVYPNALGVGGYITNEVIWKKSERPTSKKNFFYDGWERNEPLRFRVRHFFGLQPNTAPCILPEFSHGRSVSFLPPTSKIYQVEQFMGGVSSFKKDVFNTMSFSTYFEGYGLYEDADFTLRLSKKGELYVNTAARLSHYHDESGRPNKFKYGKMVARNGWYVWRVKYSNPSFKSKLKWNLTFIVLMKLRFLNVLTSKNKMEALTEGFGRFFGWLSLIFNKPKIER</sequence>
<dbReference type="Gene3D" id="3.90.550.10">
    <property type="entry name" value="Spore Coat Polysaccharide Biosynthesis Protein SpsA, Chain A"/>
    <property type="match status" value="1"/>
</dbReference>
<dbReference type="GO" id="GO:0016740">
    <property type="term" value="F:transferase activity"/>
    <property type="evidence" value="ECO:0007669"/>
    <property type="project" value="UniProtKB-KW"/>
</dbReference>
<dbReference type="CDD" id="cd00761">
    <property type="entry name" value="Glyco_tranf_GTA_type"/>
    <property type="match status" value="1"/>
</dbReference>
<dbReference type="Proteomes" id="UP000307657">
    <property type="component" value="Unassembled WGS sequence"/>
</dbReference>
<dbReference type="EMBL" id="SUPL01000008">
    <property type="protein sequence ID" value="TJY32908.1"/>
    <property type="molecule type" value="Genomic_DNA"/>
</dbReference>
<accession>A0A4U0EN95</accession>
<dbReference type="AlphaFoldDB" id="A0A4U0EN95"/>
<evidence type="ECO:0000259" key="1">
    <source>
        <dbReference type="Pfam" id="PF00535"/>
    </source>
</evidence>
<feature type="domain" description="Glycosyltransferase 2-like" evidence="1">
    <location>
        <begin position="4"/>
        <end position="158"/>
    </location>
</feature>
<protein>
    <submittedName>
        <fullName evidence="2">Glycosyltransferase family 2 protein</fullName>
    </submittedName>
</protein>
<dbReference type="SUPFAM" id="SSF53448">
    <property type="entry name" value="Nucleotide-diphospho-sugar transferases"/>
    <property type="match status" value="1"/>
</dbReference>
<keyword evidence="2" id="KW-0808">Transferase</keyword>
<dbReference type="RefSeq" id="WP_136844752.1">
    <property type="nucleotide sequence ID" value="NZ_SUPL01000008.1"/>
</dbReference>
<proteinExistence type="predicted"/>
<dbReference type="Pfam" id="PF00535">
    <property type="entry name" value="Glycos_transf_2"/>
    <property type="match status" value="1"/>
</dbReference>
<dbReference type="OrthoDB" id="1493960at2"/>
<comment type="caution">
    <text evidence="2">The sequence shown here is derived from an EMBL/GenBank/DDBJ whole genome shotgun (WGS) entry which is preliminary data.</text>
</comment>
<keyword evidence="3" id="KW-1185">Reference proteome</keyword>
<dbReference type="PANTHER" id="PTHR43685">
    <property type="entry name" value="GLYCOSYLTRANSFERASE"/>
    <property type="match status" value="1"/>
</dbReference>
<evidence type="ECO:0000313" key="2">
    <source>
        <dbReference type="EMBL" id="TJY32908.1"/>
    </source>
</evidence>